<keyword evidence="2" id="KW-1185">Reference proteome</keyword>
<reference evidence="1 2" key="1">
    <citation type="journal article" date="2022" name="DNA Res.">
        <title>Chromosomal-level genome assembly of the orchid tree Bauhinia variegata (Leguminosae; Cercidoideae) supports the allotetraploid origin hypothesis of Bauhinia.</title>
        <authorList>
            <person name="Zhong Y."/>
            <person name="Chen Y."/>
            <person name="Zheng D."/>
            <person name="Pang J."/>
            <person name="Liu Y."/>
            <person name="Luo S."/>
            <person name="Meng S."/>
            <person name="Qian L."/>
            <person name="Wei D."/>
            <person name="Dai S."/>
            <person name="Zhou R."/>
        </authorList>
    </citation>
    <scope>NUCLEOTIDE SEQUENCE [LARGE SCALE GENOMIC DNA]</scope>
    <source>
        <strain evidence="1">BV-YZ2020</strain>
    </source>
</reference>
<evidence type="ECO:0000313" key="1">
    <source>
        <dbReference type="EMBL" id="KAI4352014.1"/>
    </source>
</evidence>
<evidence type="ECO:0000313" key="2">
    <source>
        <dbReference type="Proteomes" id="UP000828941"/>
    </source>
</evidence>
<accession>A0ACB9PVG1</accession>
<dbReference type="Proteomes" id="UP000828941">
    <property type="component" value="Chromosome 3"/>
</dbReference>
<proteinExistence type="predicted"/>
<name>A0ACB9PVG1_BAUVA</name>
<protein>
    <submittedName>
        <fullName evidence="1">Uncharacterized protein</fullName>
    </submittedName>
</protein>
<gene>
    <name evidence="1" type="ORF">L6164_006304</name>
</gene>
<sequence>MSPSNILRDRGGGGSGNGVNYIEHPVSKFDTLAGVAIKYGVEVADIKRMNNLATDLQMFALKTLRIPLPGRHPPSNSPPNGSANLGEDITQGRPRHLGQSSMQEPFQSLRLKAPRQKFSMAMSTLQDYYGLKSSHPRGKAEETEMAVYRSSGSDHFSDESLQKASPPGFDPPSNHLCKSRNLSHDLLSDFMPRTEIGNGAGDKSDEKSVRRRQKAEVDSGAGTPERSLKEENNGATNGFSSSTGKGSAMRPKSASRTVLAEPESSWLDSIPIGLGESIMTDGFSAVRKSSSASSLKEQEKNYSATGWSPAKWSLKSDLQALSTAAIAKPIFDGLPLSIPISGRRNKAALD</sequence>
<comment type="caution">
    <text evidence="1">The sequence shown here is derived from an EMBL/GenBank/DDBJ whole genome shotgun (WGS) entry which is preliminary data.</text>
</comment>
<dbReference type="EMBL" id="CM039428">
    <property type="protein sequence ID" value="KAI4352014.1"/>
    <property type="molecule type" value="Genomic_DNA"/>
</dbReference>
<organism evidence="1 2">
    <name type="scientific">Bauhinia variegata</name>
    <name type="common">Purple orchid tree</name>
    <name type="synonym">Phanera variegata</name>
    <dbReference type="NCBI Taxonomy" id="167791"/>
    <lineage>
        <taxon>Eukaryota</taxon>
        <taxon>Viridiplantae</taxon>
        <taxon>Streptophyta</taxon>
        <taxon>Embryophyta</taxon>
        <taxon>Tracheophyta</taxon>
        <taxon>Spermatophyta</taxon>
        <taxon>Magnoliopsida</taxon>
        <taxon>eudicotyledons</taxon>
        <taxon>Gunneridae</taxon>
        <taxon>Pentapetalae</taxon>
        <taxon>rosids</taxon>
        <taxon>fabids</taxon>
        <taxon>Fabales</taxon>
        <taxon>Fabaceae</taxon>
        <taxon>Cercidoideae</taxon>
        <taxon>Cercideae</taxon>
        <taxon>Bauhiniinae</taxon>
        <taxon>Bauhinia</taxon>
    </lineage>
</organism>